<sequence>MMAKIDKFFIAELQERGYDFSYKTLSDIYKASRKRSDCVKNKQKKEIDAELMDRIAKDLIKMGLD</sequence>
<evidence type="ECO:0000313" key="2">
    <source>
        <dbReference type="Proteomes" id="UP000430345"/>
    </source>
</evidence>
<dbReference type="AlphaFoldDB" id="A0A6I1MMU6"/>
<protein>
    <submittedName>
        <fullName evidence="1">Uncharacterized protein</fullName>
    </submittedName>
</protein>
<evidence type="ECO:0000313" key="1">
    <source>
        <dbReference type="EMBL" id="MPQ44715.1"/>
    </source>
</evidence>
<dbReference type="RefSeq" id="WP_152891414.1">
    <property type="nucleotide sequence ID" value="NZ_WHJC01000290.1"/>
</dbReference>
<proteinExistence type="predicted"/>
<dbReference type="EMBL" id="WHJC01000290">
    <property type="protein sequence ID" value="MPQ44715.1"/>
    <property type="molecule type" value="Genomic_DNA"/>
</dbReference>
<gene>
    <name evidence="1" type="ORF">GBZ86_13310</name>
</gene>
<accession>A0A6I1MMU6</accession>
<name>A0A6I1MMU6_9CLOT</name>
<reference evidence="1 2" key="1">
    <citation type="submission" date="2019-10" db="EMBL/GenBank/DDBJ databases">
        <title>The Genome Sequence of Clostridium tarantellae Isolated from Fish Brain.</title>
        <authorList>
            <person name="Bano L."/>
            <person name="Kiel M."/>
            <person name="Sales G."/>
            <person name="Doxey A.C."/>
            <person name="Mansfield M.J."/>
            <person name="Schiavone M."/>
            <person name="Rossetto O."/>
            <person name="Pirazzini M."/>
            <person name="Dobrindt U."/>
            <person name="Montecucco C."/>
        </authorList>
    </citation>
    <scope>NUCLEOTIDE SEQUENCE [LARGE SCALE GENOMIC DNA]</scope>
    <source>
        <strain evidence="1 2">DSM 3997</strain>
    </source>
</reference>
<organism evidence="1 2">
    <name type="scientific">Clostridium tarantellae</name>
    <dbReference type="NCBI Taxonomy" id="39493"/>
    <lineage>
        <taxon>Bacteria</taxon>
        <taxon>Bacillati</taxon>
        <taxon>Bacillota</taxon>
        <taxon>Clostridia</taxon>
        <taxon>Eubacteriales</taxon>
        <taxon>Clostridiaceae</taxon>
        <taxon>Clostridium</taxon>
    </lineage>
</organism>
<dbReference type="Proteomes" id="UP000430345">
    <property type="component" value="Unassembled WGS sequence"/>
</dbReference>
<keyword evidence="2" id="KW-1185">Reference proteome</keyword>
<comment type="caution">
    <text evidence="1">The sequence shown here is derived from an EMBL/GenBank/DDBJ whole genome shotgun (WGS) entry which is preliminary data.</text>
</comment>